<dbReference type="EMBL" id="NBCO01000023">
    <property type="protein sequence ID" value="ORC87160.1"/>
    <property type="molecule type" value="Genomic_DNA"/>
</dbReference>
<feature type="coiled-coil region" evidence="1">
    <location>
        <begin position="904"/>
        <end position="945"/>
    </location>
</feature>
<accession>A0A1X0NSS1</accession>
<dbReference type="GeneID" id="39987151"/>
<name>A0A1X0NSS1_9TRYP</name>
<feature type="compositionally biased region" description="Basic and acidic residues" evidence="2">
    <location>
        <begin position="313"/>
        <end position="324"/>
    </location>
</feature>
<feature type="compositionally biased region" description="Low complexity" evidence="2">
    <location>
        <begin position="268"/>
        <end position="277"/>
    </location>
</feature>
<feature type="compositionally biased region" description="Low complexity" evidence="2">
    <location>
        <begin position="397"/>
        <end position="409"/>
    </location>
</feature>
<dbReference type="OrthoDB" id="242823at2759"/>
<feature type="compositionally biased region" description="Low complexity" evidence="2">
    <location>
        <begin position="143"/>
        <end position="167"/>
    </location>
</feature>
<feature type="compositionally biased region" description="Gly residues" evidence="2">
    <location>
        <begin position="726"/>
        <end position="735"/>
    </location>
</feature>
<feature type="region of interest" description="Disordered" evidence="2">
    <location>
        <begin position="726"/>
        <end position="759"/>
    </location>
</feature>
<evidence type="ECO:0000256" key="2">
    <source>
        <dbReference type="SAM" id="MobiDB-lite"/>
    </source>
</evidence>
<reference evidence="3 4" key="1">
    <citation type="submission" date="2017-03" db="EMBL/GenBank/DDBJ databases">
        <title>An alternative strategy for trypanosome survival in the mammalian bloodstream revealed through genome and transcriptome analysis of the ubiquitous bovine parasite Trypanosoma (Megatrypanum) theileri.</title>
        <authorList>
            <person name="Kelly S."/>
            <person name="Ivens A."/>
            <person name="Mott A."/>
            <person name="O'Neill E."/>
            <person name="Emms D."/>
            <person name="Macleod O."/>
            <person name="Voorheis P."/>
            <person name="Matthews J."/>
            <person name="Matthews K."/>
            <person name="Carrington M."/>
        </authorList>
    </citation>
    <scope>NUCLEOTIDE SEQUENCE [LARGE SCALE GENOMIC DNA]</scope>
    <source>
        <strain evidence="3">Edinburgh</strain>
    </source>
</reference>
<dbReference type="AlphaFoldDB" id="A0A1X0NSS1"/>
<evidence type="ECO:0000256" key="1">
    <source>
        <dbReference type="SAM" id="Coils"/>
    </source>
</evidence>
<proteinExistence type="predicted"/>
<feature type="compositionally biased region" description="Basic residues" evidence="2">
    <location>
        <begin position="131"/>
        <end position="142"/>
    </location>
</feature>
<evidence type="ECO:0000313" key="3">
    <source>
        <dbReference type="EMBL" id="ORC87160.1"/>
    </source>
</evidence>
<dbReference type="Proteomes" id="UP000192257">
    <property type="component" value="Unassembled WGS sequence"/>
</dbReference>
<evidence type="ECO:0000313" key="4">
    <source>
        <dbReference type="Proteomes" id="UP000192257"/>
    </source>
</evidence>
<keyword evidence="4" id="KW-1185">Reference proteome</keyword>
<feature type="compositionally biased region" description="Low complexity" evidence="2">
    <location>
        <begin position="742"/>
        <end position="757"/>
    </location>
</feature>
<feature type="compositionally biased region" description="Polar residues" evidence="2">
    <location>
        <begin position="285"/>
        <end position="298"/>
    </location>
</feature>
<dbReference type="RefSeq" id="XP_028881226.1">
    <property type="nucleotide sequence ID" value="XM_029027371.1"/>
</dbReference>
<organism evidence="3 4">
    <name type="scientific">Trypanosoma theileri</name>
    <dbReference type="NCBI Taxonomy" id="67003"/>
    <lineage>
        <taxon>Eukaryota</taxon>
        <taxon>Discoba</taxon>
        <taxon>Euglenozoa</taxon>
        <taxon>Kinetoplastea</taxon>
        <taxon>Metakinetoplastina</taxon>
        <taxon>Trypanosomatida</taxon>
        <taxon>Trypanosomatidae</taxon>
        <taxon>Trypanosoma</taxon>
    </lineage>
</organism>
<feature type="region of interest" description="Disordered" evidence="2">
    <location>
        <begin position="284"/>
        <end position="342"/>
    </location>
</feature>
<feature type="coiled-coil region" evidence="1">
    <location>
        <begin position="178"/>
        <end position="216"/>
    </location>
</feature>
<gene>
    <name evidence="3" type="ORF">TM35_000231310</name>
</gene>
<keyword evidence="1" id="KW-0175">Coiled coil</keyword>
<comment type="caution">
    <text evidence="3">The sequence shown here is derived from an EMBL/GenBank/DDBJ whole genome shotgun (WGS) entry which is preliminary data.</text>
</comment>
<dbReference type="VEuPathDB" id="TriTrypDB:TM35_000231310"/>
<feature type="region of interest" description="Disordered" evidence="2">
    <location>
        <begin position="259"/>
        <end position="278"/>
    </location>
</feature>
<feature type="compositionally biased region" description="Basic and acidic residues" evidence="2">
    <location>
        <begin position="381"/>
        <end position="395"/>
    </location>
</feature>
<protein>
    <submittedName>
        <fullName evidence="3">Uncharacterized protein</fullName>
    </submittedName>
</protein>
<feature type="region of interest" description="Disordered" evidence="2">
    <location>
        <begin position="126"/>
        <end position="178"/>
    </location>
</feature>
<sequence>MSVDIASYPHGSQRVFTDTATLRQAVMSPADAYTRYERQLLDEVNALRCNPAAYADVVATAATVAYPFVRDDPTPARCSAMTLPQLRVYIADFRRERETVATAAARVRHEWEEAVAAQQLRWAHEDTERARRVKRGSVRRPRGGATANSTTANVSSTSSISIAHTSPTGGGGTSSAAAAKEEDFMREREREAQELQAQYTQKLRELESKGVQLERACKWAIEGANLIINCVKKLRKADAVPPLEYSRSLTLAARDVGNASRHVHSETETTTPSTPEEAIAVTPAETGTTPPFSTAMSTKQQQQQGQEQGGGRGEGEKEQEKQQEKLPSSLPALQGNRTSGEGEEVLLTDRSAANRSDSDGCISRQVLSQVLSTPACSLPPEEDRGSNFMRNESRKTNSISKSENNSNNNDMIGNLTVLNVSAKNADTSSSPPLIDVFDESTPGMGNYTTTVNEFKKEETLLKKTTMKVCSRYGYFSGALRGLQFCGAFNPRKTLVQMLLGLQVPQFVLVAPNSVPDVCKFLHSHSNATNQLDSPLLWDAGRLLGCGWVRSPDGVVSVTVLIATNFEELSLIHERRDFSLPQIHRILNSHNVLLRKGLTSSAVVHVHSKLDVQVMEPVSHPIFVDRQQKMARLIVKADSNIVEITATVSAAAEPVPSVPMLDRELLLVQRRQDDLEEVEILLDIRAAWRRWSGQPLFVHLFERDKSAGGLGSFTNIGFIRVTPTPQLGGGGGGGGASTMNHISSSSQKQKQQQQQQQQRLADTSVIRTSAQLSPQSCIPPIDVKEEIYGWPLVTSDFQERCATIIEPLAGTWIAIGNLQHIVIQIPNYEYLKTTIDNVRFLLEKEDRYATWEERCGSEHHIKKMIESTTEELKTAEETLNANSGPIQQELAQLQKNMTRKRNKEMIRLKKQEDELRKRLKRMEDDVEELRQVLTDAQRDLVMLCREYTLHAKRRDNLEQEYKRLCDRADRTKPLRVEVRLIASGAESCMAAECTSLRPVNSVCTLYEGDVRVPRGFTGSALLLVNEQEAVQWEVRPGY</sequence>
<feature type="region of interest" description="Disordered" evidence="2">
    <location>
        <begin position="373"/>
        <end position="410"/>
    </location>
</feature>